<reference evidence="20 21" key="1">
    <citation type="submission" date="2020-09" db="EMBL/GenBank/DDBJ databases">
        <title>Sphingomonas sp., a new species isolated from pork steak.</title>
        <authorList>
            <person name="Heidler von Heilborn D."/>
        </authorList>
    </citation>
    <scope>NUCLEOTIDE SEQUENCE [LARGE SCALE GENOMIC DNA]</scope>
    <source>
        <strain evidence="21">S8-3T</strain>
    </source>
</reference>
<gene>
    <name evidence="20" type="ORF">H3Z74_09960</name>
</gene>
<dbReference type="InterPro" id="IPR036945">
    <property type="entry name" value="DAGK_sf"/>
</dbReference>
<keyword evidence="6 19" id="KW-0812">Transmembrane</keyword>
<dbReference type="GO" id="GO:0046872">
    <property type="term" value="F:metal ion binding"/>
    <property type="evidence" value="ECO:0007669"/>
    <property type="project" value="UniProtKB-KW"/>
</dbReference>
<dbReference type="PANTHER" id="PTHR34299">
    <property type="entry name" value="DIACYLGLYCEROL KINASE"/>
    <property type="match status" value="1"/>
</dbReference>
<evidence type="ECO:0000313" key="20">
    <source>
        <dbReference type="EMBL" id="QNQ11427.1"/>
    </source>
</evidence>
<evidence type="ECO:0000256" key="5">
    <source>
        <dbReference type="ARBA" id="ARBA00022679"/>
    </source>
</evidence>
<evidence type="ECO:0000256" key="2">
    <source>
        <dbReference type="ARBA" id="ARBA00005967"/>
    </source>
</evidence>
<name>A0A7H0LP24_9SPHN</name>
<feature type="binding site" evidence="17">
    <location>
        <position position="72"/>
    </location>
    <ligand>
        <name>ATP</name>
        <dbReference type="ChEBI" id="CHEBI:30616"/>
    </ligand>
</feature>
<dbReference type="RefSeq" id="WP_187763708.1">
    <property type="nucleotide sequence ID" value="NZ_CP061038.1"/>
</dbReference>
<dbReference type="GO" id="GO:0005524">
    <property type="term" value="F:ATP binding"/>
    <property type="evidence" value="ECO:0007669"/>
    <property type="project" value="UniProtKB-KW"/>
</dbReference>
<keyword evidence="9 17" id="KW-0067">ATP-binding</keyword>
<keyword evidence="21" id="KW-1185">Reference proteome</keyword>
<feature type="transmembrane region" description="Helical" evidence="19">
    <location>
        <begin position="27"/>
        <end position="44"/>
    </location>
</feature>
<feature type="binding site" evidence="17">
    <location>
        <begin position="90"/>
        <end position="91"/>
    </location>
    <ligand>
        <name>ATP</name>
        <dbReference type="ChEBI" id="CHEBI:30616"/>
    </ligand>
</feature>
<dbReference type="Proteomes" id="UP000516148">
    <property type="component" value="Chromosome"/>
</dbReference>
<keyword evidence="11" id="KW-0443">Lipid metabolism</keyword>
<keyword evidence="3" id="KW-1003">Cell membrane</keyword>
<sequence length="127" mass="13814">MKNRPLRDRLGFAVAGWQAAWRRERSFRTQACCAVLAIVALLILRPSPIWWTLIVVTSALVLALELINSALEAVIDRFHPKIHPEIKAAKDMLAGAVLAISVAALIVAVALVTTQAPALLGELATWQ</sequence>
<proteinExistence type="inferred from homology"/>
<evidence type="ECO:0000256" key="18">
    <source>
        <dbReference type="PIRSR" id="PIRSR600829-4"/>
    </source>
</evidence>
<dbReference type="EMBL" id="CP061038">
    <property type="protein sequence ID" value="QNQ11427.1"/>
    <property type="molecule type" value="Genomic_DNA"/>
</dbReference>
<feature type="binding site" evidence="17">
    <location>
        <position position="24"/>
    </location>
    <ligand>
        <name>ATP</name>
        <dbReference type="ChEBI" id="CHEBI:30616"/>
    </ligand>
</feature>
<dbReference type="KEGG" id="spap:H3Z74_09960"/>
<feature type="binding site" evidence="16">
    <location>
        <position position="65"/>
    </location>
    <ligand>
        <name>substrate</name>
    </ligand>
</feature>
<evidence type="ECO:0000256" key="7">
    <source>
        <dbReference type="ARBA" id="ARBA00022741"/>
    </source>
</evidence>
<accession>A0A7H0LP24</accession>
<evidence type="ECO:0000256" key="19">
    <source>
        <dbReference type="SAM" id="Phobius"/>
    </source>
</evidence>
<evidence type="ECO:0000256" key="4">
    <source>
        <dbReference type="ARBA" id="ARBA00022516"/>
    </source>
</evidence>
<dbReference type="GO" id="GO:0008654">
    <property type="term" value="P:phospholipid biosynthetic process"/>
    <property type="evidence" value="ECO:0007669"/>
    <property type="project" value="UniProtKB-KW"/>
</dbReference>
<dbReference type="InterPro" id="IPR000829">
    <property type="entry name" value="DAGK"/>
</dbReference>
<evidence type="ECO:0000256" key="12">
    <source>
        <dbReference type="ARBA" id="ARBA00023136"/>
    </source>
</evidence>
<keyword evidence="12 19" id="KW-0472">Membrane</keyword>
<feature type="binding site" evidence="18">
    <location>
        <position position="72"/>
    </location>
    <ligand>
        <name>a divalent metal cation</name>
        <dbReference type="ChEBI" id="CHEBI:60240"/>
    </ligand>
</feature>
<comment type="subcellular location">
    <subcellularLocation>
        <location evidence="1">Cell membrane</location>
        <topology evidence="1">Multi-pass membrane protein</topology>
    </subcellularLocation>
</comment>
<evidence type="ECO:0000256" key="8">
    <source>
        <dbReference type="ARBA" id="ARBA00022777"/>
    </source>
</evidence>
<feature type="transmembrane region" description="Helical" evidence="19">
    <location>
        <begin position="92"/>
        <end position="113"/>
    </location>
</feature>
<evidence type="ECO:0000256" key="9">
    <source>
        <dbReference type="ARBA" id="ARBA00022840"/>
    </source>
</evidence>
<keyword evidence="8 20" id="KW-0418">Kinase</keyword>
<keyword evidence="18" id="KW-0479">Metal-binding</keyword>
<evidence type="ECO:0000256" key="13">
    <source>
        <dbReference type="ARBA" id="ARBA00023209"/>
    </source>
</evidence>
<evidence type="ECO:0000256" key="1">
    <source>
        <dbReference type="ARBA" id="ARBA00004651"/>
    </source>
</evidence>
<dbReference type="PANTHER" id="PTHR34299:SF1">
    <property type="entry name" value="DIACYLGLYCEROL KINASE"/>
    <property type="match status" value="1"/>
</dbReference>
<dbReference type="Gene3D" id="1.10.287.3610">
    <property type="match status" value="1"/>
</dbReference>
<evidence type="ECO:0000256" key="16">
    <source>
        <dbReference type="PIRSR" id="PIRSR600829-2"/>
    </source>
</evidence>
<keyword evidence="10 19" id="KW-1133">Transmembrane helix</keyword>
<evidence type="ECO:0000313" key="21">
    <source>
        <dbReference type="Proteomes" id="UP000516148"/>
    </source>
</evidence>
<organism evidence="20 21">
    <name type="scientific">Sphingomonas alpina</name>
    <dbReference type="NCBI Taxonomy" id="653931"/>
    <lineage>
        <taxon>Bacteria</taxon>
        <taxon>Pseudomonadati</taxon>
        <taxon>Pseudomonadota</taxon>
        <taxon>Alphaproteobacteria</taxon>
        <taxon>Sphingomonadales</taxon>
        <taxon>Sphingomonadaceae</taxon>
        <taxon>Sphingomonas</taxon>
    </lineage>
</organism>
<dbReference type="AlphaFoldDB" id="A0A7H0LP24"/>
<feature type="binding site" evidence="18">
    <location>
        <position position="24"/>
    </location>
    <ligand>
        <name>a divalent metal cation</name>
        <dbReference type="ChEBI" id="CHEBI:60240"/>
    </ligand>
</feature>
<feature type="transmembrane region" description="Helical" evidence="19">
    <location>
        <begin position="50"/>
        <end position="71"/>
    </location>
</feature>
<evidence type="ECO:0000256" key="14">
    <source>
        <dbReference type="ARBA" id="ARBA00023264"/>
    </source>
</evidence>
<keyword evidence="14" id="KW-1208">Phospholipid metabolism</keyword>
<dbReference type="CDD" id="cd14263">
    <property type="entry name" value="DAGK_IM_like"/>
    <property type="match status" value="1"/>
</dbReference>
<evidence type="ECO:0000256" key="6">
    <source>
        <dbReference type="ARBA" id="ARBA00022692"/>
    </source>
</evidence>
<dbReference type="Pfam" id="PF01219">
    <property type="entry name" value="DAGK_prokar"/>
    <property type="match status" value="1"/>
</dbReference>
<evidence type="ECO:0000256" key="3">
    <source>
        <dbReference type="ARBA" id="ARBA00022475"/>
    </source>
</evidence>
<dbReference type="GO" id="GO:0005886">
    <property type="term" value="C:plasma membrane"/>
    <property type="evidence" value="ECO:0007669"/>
    <property type="project" value="UniProtKB-SubCell"/>
</dbReference>
<keyword evidence="5" id="KW-0808">Transferase</keyword>
<protein>
    <submittedName>
        <fullName evidence="20">Diacylglycerol kinase</fullName>
    </submittedName>
</protein>
<keyword evidence="13" id="KW-0594">Phospholipid biosynthesis</keyword>
<evidence type="ECO:0000256" key="17">
    <source>
        <dbReference type="PIRSR" id="PIRSR600829-3"/>
    </source>
</evidence>
<evidence type="ECO:0000256" key="15">
    <source>
        <dbReference type="PIRSR" id="PIRSR600829-1"/>
    </source>
</evidence>
<keyword evidence="18" id="KW-0460">Magnesium</keyword>
<keyword evidence="4" id="KW-0444">Lipid biosynthesis</keyword>
<evidence type="ECO:0000256" key="10">
    <source>
        <dbReference type="ARBA" id="ARBA00022989"/>
    </source>
</evidence>
<comment type="similarity">
    <text evidence="2">Belongs to the bacterial diacylglycerol kinase family.</text>
</comment>
<feature type="active site" description="Proton acceptor" evidence="15">
    <location>
        <position position="65"/>
    </location>
</feature>
<dbReference type="GO" id="GO:0016301">
    <property type="term" value="F:kinase activity"/>
    <property type="evidence" value="ECO:0007669"/>
    <property type="project" value="UniProtKB-KW"/>
</dbReference>
<evidence type="ECO:0000256" key="11">
    <source>
        <dbReference type="ARBA" id="ARBA00023098"/>
    </source>
</evidence>
<keyword evidence="7 17" id="KW-0547">Nucleotide-binding</keyword>
<comment type="cofactor">
    <cofactor evidence="18">
        <name>Mg(2+)</name>
        <dbReference type="ChEBI" id="CHEBI:18420"/>
    </cofactor>
    <text evidence="18">Mn(2+), Zn(2+), Cd(2+) and Co(2+) support activity to lesser extents.</text>
</comment>